<accession>A0AA35SX50</accession>
<dbReference type="AlphaFoldDB" id="A0AA35SX50"/>
<evidence type="ECO:0000313" key="2">
    <source>
        <dbReference type="Proteomes" id="UP001174909"/>
    </source>
</evidence>
<dbReference type="Proteomes" id="UP001174909">
    <property type="component" value="Unassembled WGS sequence"/>
</dbReference>
<organism evidence="1 2">
    <name type="scientific">Geodia barretti</name>
    <name type="common">Barrett's horny sponge</name>
    <dbReference type="NCBI Taxonomy" id="519541"/>
    <lineage>
        <taxon>Eukaryota</taxon>
        <taxon>Metazoa</taxon>
        <taxon>Porifera</taxon>
        <taxon>Demospongiae</taxon>
        <taxon>Heteroscleromorpha</taxon>
        <taxon>Tetractinellida</taxon>
        <taxon>Astrophorina</taxon>
        <taxon>Geodiidae</taxon>
        <taxon>Geodia</taxon>
    </lineage>
</organism>
<gene>
    <name evidence="1" type="ORF">GBAR_LOCUS20664</name>
</gene>
<protein>
    <submittedName>
        <fullName evidence="1">Uncharacterized protein</fullName>
    </submittedName>
</protein>
<sequence length="152" mass="17757">MASPRPSSPDFHDKKYMMFTRNNVQRAVRNMRNTGVLGSYLGVPWWRQVEIGSQLRDKGQLVEEYVTYFMDHDPLASWRSVIVVLDRMKRFGEKEAADKIRHLAESVTDPTLTINNLRRVTSSVQDWYYLGHYDSGLGVPRPVLYEIRRILP</sequence>
<name>A0AA35SX50_GEOBA</name>
<keyword evidence="2" id="KW-1185">Reference proteome</keyword>
<evidence type="ECO:0000313" key="1">
    <source>
        <dbReference type="EMBL" id="CAI8036877.1"/>
    </source>
</evidence>
<comment type="caution">
    <text evidence="1">The sequence shown here is derived from an EMBL/GenBank/DDBJ whole genome shotgun (WGS) entry which is preliminary data.</text>
</comment>
<reference evidence="1" key="1">
    <citation type="submission" date="2023-03" db="EMBL/GenBank/DDBJ databases">
        <authorList>
            <person name="Steffen K."/>
            <person name="Cardenas P."/>
        </authorList>
    </citation>
    <scope>NUCLEOTIDE SEQUENCE</scope>
</reference>
<proteinExistence type="predicted"/>
<dbReference type="EMBL" id="CASHTH010002907">
    <property type="protein sequence ID" value="CAI8036877.1"/>
    <property type="molecule type" value="Genomic_DNA"/>
</dbReference>